<dbReference type="EMBL" id="CAJGYO010000004">
    <property type="protein sequence ID" value="CAD6223818.1"/>
    <property type="molecule type" value="Genomic_DNA"/>
</dbReference>
<dbReference type="GO" id="GO:0003676">
    <property type="term" value="F:nucleic acid binding"/>
    <property type="evidence" value="ECO:0007669"/>
    <property type="project" value="InterPro"/>
</dbReference>
<dbReference type="Pfam" id="PF16488">
    <property type="entry name" value="ArgoL2"/>
    <property type="match status" value="1"/>
</dbReference>
<organism evidence="5 6">
    <name type="scientific">Miscanthus lutarioriparius</name>
    <dbReference type="NCBI Taxonomy" id="422564"/>
    <lineage>
        <taxon>Eukaryota</taxon>
        <taxon>Viridiplantae</taxon>
        <taxon>Streptophyta</taxon>
        <taxon>Embryophyta</taxon>
        <taxon>Tracheophyta</taxon>
        <taxon>Spermatophyta</taxon>
        <taxon>Magnoliopsida</taxon>
        <taxon>Liliopsida</taxon>
        <taxon>Poales</taxon>
        <taxon>Poaceae</taxon>
        <taxon>PACMAD clade</taxon>
        <taxon>Panicoideae</taxon>
        <taxon>Andropogonodae</taxon>
        <taxon>Andropogoneae</taxon>
        <taxon>Saccharinae</taxon>
        <taxon>Miscanthus</taxon>
    </lineage>
</organism>
<gene>
    <name evidence="5" type="ORF">NCGR_LOCUS16207</name>
</gene>
<keyword evidence="6" id="KW-1185">Reference proteome</keyword>
<sequence>MASHQRGGGRVGGRGQANPNVVQGQGAGATAAVAGVAASTTAATTAEAAAADVVAAGAVVVASTAAAAGTRKGAAGAEAAEDSRKYVAEAEVAAATRAAAEVVVAATTKDMAEAEVAAAAATRAAAEVVVAATTTAVAGAEVVAATRDREAATTAASVGLEVCNLHVLICAKPVTISPETTLKGIYRQVMSKLVSENRQTELGGRLPAYDGQKSLFTAGELPFKSKEFVVTLPGRVEKRYKVVIKHATAVSLHPLFMLMAGYPTDIPTQALQVLDIVLRDIVLNERNSMEYVAVGRSFFSPLIAPEGPKNLGLGVEGWKGFYQSIRPTQKGLSVIVDISSTAFIRPMPLIEFVMEILNKDSRTFRSITPMDLVKVCKIVAGQQYRKKLDSQQVSKLMDSTCQRPSDRENNIRQVVEHNDYNRTERASEFCMEVDYRPTSVQARVLPAPTLKYRGTGSESLCSPKDGQWNMIKKQVVHGARVGHWACVNFCHELPRDVVGKFCSDLVKWSRTTGVDMDNLRLPIYLVRPEQVETDLHRLCQDARNKLRVQKIDLLLAILPEKNGNLYGNFKRICETEIGIMSQCCLDKNVRSAGPPYFANVAIKINAKFGGRNLEFANPKESLPVVSIEPTIIFGADVTHPAALDDTAPSIASVVASQDWPKVANYSGIARAQGHRKELIDGLEDIVKELLLAFEERSKQRPKQLIFYRDGVSEGQFKQVLEQEIPEIEKAWKARYNEKPKITFIVVQKRHHTRLFPSDRQWTDRSGNILPGTVVDKNICHPTEFDFFLCSHAGIKGTSRPTHYHVLRDDNKFTADALQSLTYNLCYLYSSCTRSVSIAPPAYYAHKLAFRARFYVNQGSDAATSVGSFGSSAPAAAAAAGPKPLPEIKGELKRLMFYC</sequence>
<evidence type="ECO:0000313" key="5">
    <source>
        <dbReference type="EMBL" id="CAD6223818.1"/>
    </source>
</evidence>
<comment type="similarity">
    <text evidence="1">Belongs to the argonaute family. Ago subfamily.</text>
</comment>
<feature type="compositionally biased region" description="Gly residues" evidence="3">
    <location>
        <begin position="1"/>
        <end position="15"/>
    </location>
</feature>
<accession>A0A811NFT3</accession>
<dbReference type="OrthoDB" id="10252740at2759"/>
<reference evidence="5" key="1">
    <citation type="submission" date="2020-10" db="EMBL/GenBank/DDBJ databases">
        <authorList>
            <person name="Han B."/>
            <person name="Lu T."/>
            <person name="Zhao Q."/>
            <person name="Huang X."/>
            <person name="Zhao Y."/>
        </authorList>
    </citation>
    <scope>NUCLEOTIDE SEQUENCE</scope>
</reference>
<evidence type="ECO:0000256" key="3">
    <source>
        <dbReference type="SAM" id="MobiDB-lite"/>
    </source>
</evidence>
<evidence type="ECO:0000259" key="4">
    <source>
        <dbReference type="PROSITE" id="PS50822"/>
    </source>
</evidence>
<dbReference type="PROSITE" id="PS50822">
    <property type="entry name" value="PIWI"/>
    <property type="match status" value="1"/>
</dbReference>
<feature type="domain" description="Piwi" evidence="4">
    <location>
        <begin position="553"/>
        <end position="856"/>
    </location>
</feature>
<dbReference type="FunFam" id="3.40.50.2300:FF:000110">
    <property type="entry name" value="Argonaute 10"/>
    <property type="match status" value="1"/>
</dbReference>
<protein>
    <recommendedName>
        <fullName evidence="4">Piwi domain-containing protein</fullName>
    </recommendedName>
</protein>
<dbReference type="InterPro" id="IPR012337">
    <property type="entry name" value="RNaseH-like_sf"/>
</dbReference>
<feature type="region of interest" description="Disordered" evidence="3">
    <location>
        <begin position="1"/>
        <end position="23"/>
    </location>
</feature>
<dbReference type="InterPro" id="IPR032474">
    <property type="entry name" value="Argonaute_N"/>
</dbReference>
<dbReference type="SMART" id="SM00950">
    <property type="entry name" value="Piwi"/>
    <property type="match status" value="1"/>
</dbReference>
<name>A0A811NFT3_9POAL</name>
<comment type="caution">
    <text evidence="5">The sequence shown here is derived from an EMBL/GenBank/DDBJ whole genome shotgun (WGS) entry which is preliminary data.</text>
</comment>
<dbReference type="SMART" id="SM01163">
    <property type="entry name" value="DUF1785"/>
    <property type="match status" value="1"/>
</dbReference>
<dbReference type="InterPro" id="IPR036085">
    <property type="entry name" value="PAZ_dom_sf"/>
</dbReference>
<dbReference type="Pfam" id="PF08699">
    <property type="entry name" value="ArgoL1"/>
    <property type="match status" value="1"/>
</dbReference>
<dbReference type="Pfam" id="PF16487">
    <property type="entry name" value="ArgoMid"/>
    <property type="match status" value="1"/>
</dbReference>
<dbReference type="InterPro" id="IPR032472">
    <property type="entry name" value="ArgoL2"/>
</dbReference>
<evidence type="ECO:0000313" key="6">
    <source>
        <dbReference type="Proteomes" id="UP000604825"/>
    </source>
</evidence>
<dbReference type="InterPro" id="IPR045246">
    <property type="entry name" value="Piwi_ago-like"/>
</dbReference>
<evidence type="ECO:0000256" key="2">
    <source>
        <dbReference type="ARBA" id="ARBA00023158"/>
    </source>
</evidence>
<dbReference type="SUPFAM" id="SSF101690">
    <property type="entry name" value="PAZ domain"/>
    <property type="match status" value="1"/>
</dbReference>
<dbReference type="InterPro" id="IPR003165">
    <property type="entry name" value="Piwi"/>
</dbReference>
<keyword evidence="2" id="KW-0943">RNA-mediated gene silencing</keyword>
<dbReference type="Proteomes" id="UP000604825">
    <property type="component" value="Unassembled WGS sequence"/>
</dbReference>
<dbReference type="Pfam" id="PF02171">
    <property type="entry name" value="Piwi"/>
    <property type="match status" value="1"/>
</dbReference>
<dbReference type="Pfam" id="PF16486">
    <property type="entry name" value="ArgoN"/>
    <property type="match status" value="1"/>
</dbReference>
<dbReference type="InterPro" id="IPR032473">
    <property type="entry name" value="Argonaute_Mid_dom"/>
</dbReference>
<proteinExistence type="inferred from homology"/>
<dbReference type="GO" id="GO:0031047">
    <property type="term" value="P:regulatory ncRNA-mediated gene silencing"/>
    <property type="evidence" value="ECO:0007669"/>
    <property type="project" value="UniProtKB-KW"/>
</dbReference>
<dbReference type="InterPro" id="IPR014811">
    <property type="entry name" value="ArgoL1"/>
</dbReference>
<dbReference type="SUPFAM" id="SSF53098">
    <property type="entry name" value="Ribonuclease H-like"/>
    <property type="match status" value="1"/>
</dbReference>
<dbReference type="Gene3D" id="3.40.50.2300">
    <property type="match status" value="1"/>
</dbReference>
<evidence type="ECO:0000256" key="1">
    <source>
        <dbReference type="ARBA" id="ARBA00008201"/>
    </source>
</evidence>
<dbReference type="Gene3D" id="3.30.420.10">
    <property type="entry name" value="Ribonuclease H-like superfamily/Ribonuclease H"/>
    <property type="match status" value="1"/>
</dbReference>
<dbReference type="PANTHER" id="PTHR22891">
    <property type="entry name" value="EUKARYOTIC TRANSLATION INITIATION FACTOR 2C"/>
    <property type="match status" value="1"/>
</dbReference>
<dbReference type="InterPro" id="IPR036397">
    <property type="entry name" value="RNaseH_sf"/>
</dbReference>
<dbReference type="CDD" id="cd04657">
    <property type="entry name" value="Piwi_ago-like"/>
    <property type="match status" value="1"/>
</dbReference>
<dbReference type="AlphaFoldDB" id="A0A811NFT3"/>